<reference evidence="2 3" key="1">
    <citation type="submission" date="2019-12" db="EMBL/GenBank/DDBJ databases">
        <authorList>
            <person name="Kun Z."/>
        </authorList>
    </citation>
    <scope>NUCLEOTIDE SEQUENCE [LARGE SCALE GENOMIC DNA]</scope>
    <source>
        <strain evidence="2 3">YIM 123512</strain>
    </source>
</reference>
<dbReference type="RefSeq" id="WP_160877411.1">
    <property type="nucleotide sequence ID" value="NZ_WUEK01000005.1"/>
</dbReference>
<keyword evidence="3" id="KW-1185">Reference proteome</keyword>
<comment type="caution">
    <text evidence="2">The sequence shown here is derived from an EMBL/GenBank/DDBJ whole genome shotgun (WGS) entry which is preliminary data.</text>
</comment>
<dbReference type="AlphaFoldDB" id="A0A6L7F038"/>
<dbReference type="PANTHER" id="PTHR34094">
    <property type="match status" value="1"/>
</dbReference>
<proteinExistence type="predicted"/>
<dbReference type="Pfam" id="PF13349">
    <property type="entry name" value="DUF4097"/>
    <property type="match status" value="1"/>
</dbReference>
<evidence type="ECO:0000313" key="2">
    <source>
        <dbReference type="EMBL" id="MXG89681.1"/>
    </source>
</evidence>
<protein>
    <submittedName>
        <fullName evidence="2">DUF4097 family beta strand repeat protein</fullName>
    </submittedName>
</protein>
<sequence length="274" mass="27984">MPTHHFETHQPVALHVEIGRGDVTVHCVETTETTVVVEGSGADQLVVEQDGDTVRVVEPRRTGLFRSSSVSAVVTVPLDSDVTVRTGSADVVADGRAGDVQVRSGSGDVSLAEVGGRVHVETGSGDVHVGRIGGDGRVKSGSGDLSVERVDGDLAVSTGSGGVSVVTSYGATEVKTGSGDLDLRHAHGDVAMTTGSGDLSVGQVHRGRVTVRGASGDVHVGVTRDVPVWTDITTIAGSISSDLRGAGEPTEGQDHIEVRARTVSGDISLVEVSS</sequence>
<dbReference type="Proteomes" id="UP000473325">
    <property type="component" value="Unassembled WGS sequence"/>
</dbReference>
<evidence type="ECO:0000259" key="1">
    <source>
        <dbReference type="Pfam" id="PF13349"/>
    </source>
</evidence>
<dbReference type="InterPro" id="IPR025164">
    <property type="entry name" value="Toastrack_DUF4097"/>
</dbReference>
<dbReference type="PANTHER" id="PTHR34094:SF1">
    <property type="entry name" value="PROTEIN FAM185A"/>
    <property type="match status" value="1"/>
</dbReference>
<evidence type="ECO:0000313" key="3">
    <source>
        <dbReference type="Proteomes" id="UP000473325"/>
    </source>
</evidence>
<name>A0A6L7F038_9ACTN</name>
<organism evidence="2 3">
    <name type="scientific">Nocardioides flavescens</name>
    <dbReference type="NCBI Taxonomy" id="2691959"/>
    <lineage>
        <taxon>Bacteria</taxon>
        <taxon>Bacillati</taxon>
        <taxon>Actinomycetota</taxon>
        <taxon>Actinomycetes</taxon>
        <taxon>Propionibacteriales</taxon>
        <taxon>Nocardioidaceae</taxon>
        <taxon>Nocardioides</taxon>
    </lineage>
</organism>
<dbReference type="EMBL" id="WUEK01000005">
    <property type="protein sequence ID" value="MXG89681.1"/>
    <property type="molecule type" value="Genomic_DNA"/>
</dbReference>
<gene>
    <name evidence="2" type="ORF">GRQ65_08975</name>
</gene>
<feature type="domain" description="DUF4097" evidence="1">
    <location>
        <begin position="17"/>
        <end position="269"/>
    </location>
</feature>
<accession>A0A6L7F038</accession>